<evidence type="ECO:0000313" key="2">
    <source>
        <dbReference type="Proteomes" id="UP000067444"/>
    </source>
</evidence>
<dbReference type="OrthoDB" id="9773233at2"/>
<protein>
    <submittedName>
        <fullName evidence="1">Putative oxidoreductase CzcO</fullName>
        <ecNumber evidence="1">1.-.-.-</ecNumber>
    </submittedName>
</protein>
<dbReference type="RefSeq" id="WP_049834446.1">
    <property type="nucleotide sequence ID" value="NZ_CP012160.1"/>
</dbReference>
<dbReference type="PRINTS" id="PR00411">
    <property type="entry name" value="PNDRDTASEI"/>
</dbReference>
<dbReference type="PANTHER" id="PTHR43539:SF78">
    <property type="entry name" value="FLAVIN-CONTAINING MONOOXYGENASE"/>
    <property type="match status" value="1"/>
</dbReference>
<dbReference type="SUPFAM" id="SSF51905">
    <property type="entry name" value="FAD/NAD(P)-binding domain"/>
    <property type="match status" value="1"/>
</dbReference>
<dbReference type="EC" id="1.-.-.-" evidence="1"/>
<dbReference type="KEGG" id="otm:OSB_15720"/>
<dbReference type="AlphaFoldDB" id="A0A0K0Y5J6"/>
<dbReference type="InterPro" id="IPR036188">
    <property type="entry name" value="FAD/NAD-bd_sf"/>
</dbReference>
<name>A0A0K0Y5J6_9RHOB</name>
<dbReference type="GO" id="GO:0004497">
    <property type="term" value="F:monooxygenase activity"/>
    <property type="evidence" value="ECO:0007669"/>
    <property type="project" value="TreeGrafter"/>
</dbReference>
<reference evidence="1 2" key="1">
    <citation type="journal article" date="2015" name="Genome Announc.">
        <title>Closed Genome Sequence of Octadecabacter temperatus SB1, the First Mesophilic Species of the Genus Octadecabacter.</title>
        <authorList>
            <person name="Voget S."/>
            <person name="Billerbeck S."/>
            <person name="Simon M."/>
            <person name="Daniel R."/>
        </authorList>
    </citation>
    <scope>NUCLEOTIDE SEQUENCE [LARGE SCALE GENOMIC DNA]</scope>
    <source>
        <strain evidence="1 2">SB1</strain>
    </source>
</reference>
<dbReference type="Gene3D" id="3.50.50.60">
    <property type="entry name" value="FAD/NAD(P)-binding domain"/>
    <property type="match status" value="2"/>
</dbReference>
<dbReference type="GO" id="GO:0050660">
    <property type="term" value="F:flavin adenine dinucleotide binding"/>
    <property type="evidence" value="ECO:0007669"/>
    <property type="project" value="TreeGrafter"/>
</dbReference>
<accession>A0A0K0Y5J6</accession>
<organism evidence="1 2">
    <name type="scientific">Octadecabacter temperatus</name>
    <dbReference type="NCBI Taxonomy" id="1458307"/>
    <lineage>
        <taxon>Bacteria</taxon>
        <taxon>Pseudomonadati</taxon>
        <taxon>Pseudomonadota</taxon>
        <taxon>Alphaproteobacteria</taxon>
        <taxon>Rhodobacterales</taxon>
        <taxon>Roseobacteraceae</taxon>
        <taxon>Octadecabacter</taxon>
    </lineage>
</organism>
<dbReference type="STRING" id="1458307.OSB_15720"/>
<dbReference type="Proteomes" id="UP000067444">
    <property type="component" value="Chromosome"/>
</dbReference>
<dbReference type="InterPro" id="IPR050982">
    <property type="entry name" value="Auxin_biosynth/cation_transpt"/>
</dbReference>
<sequence>MTVEKIDTLVVGAGQAGIALCEHLGQQGVPFLVLEKSRIAEAWRTSRWDALVTNGPVWHDRFPNLEFKDNAPDEFVGKDRVADYIEEYASMVKAPVRTGVEVLSAVPFEDRAGFRVETSDGIIEAIRIVAATGAFQHPVIPPIVEQGAAVHQMHSAAYRNPNQLADGAVMVVGAGSSGAQIADELNRAGRKVFLSVGPHDRPPRRYRGRDFVWWLGVLGLWDLAAQEPGTEHVTISVSGAYGGHTMDFRRLASEGVTLLGRTETFADGVLKFANDARKNVDAGDANYAQMLDAADAYAASAGLDLPLDPDARKTWPDPDCLTDPQLSLDINEMGITTIIWATGFKQDFSWLKVDAFTETGAPIHQRGVSKEPGLYFLGLPWQSRRGSTFLWGVWHDAKFVADLIAIQRAYADYDGDAAIVPAADE</sequence>
<gene>
    <name evidence="1" type="primary">czcO</name>
    <name evidence="1" type="ORF">OSB_15720</name>
</gene>
<dbReference type="EMBL" id="CP012160">
    <property type="protein sequence ID" value="AKS46122.1"/>
    <property type="molecule type" value="Genomic_DNA"/>
</dbReference>
<keyword evidence="1" id="KW-0560">Oxidoreductase</keyword>
<dbReference type="Pfam" id="PF13738">
    <property type="entry name" value="Pyr_redox_3"/>
    <property type="match status" value="1"/>
</dbReference>
<evidence type="ECO:0000313" key="1">
    <source>
        <dbReference type="EMBL" id="AKS46122.1"/>
    </source>
</evidence>
<proteinExistence type="predicted"/>
<dbReference type="PATRIC" id="fig|1458307.3.peg.1587"/>
<dbReference type="PANTHER" id="PTHR43539">
    <property type="entry name" value="FLAVIN-BINDING MONOOXYGENASE-LIKE PROTEIN (AFU_ORTHOLOGUE AFUA_4G09220)"/>
    <property type="match status" value="1"/>
</dbReference>
<keyword evidence="2" id="KW-1185">Reference proteome</keyword>